<dbReference type="GO" id="GO:0005886">
    <property type="term" value="C:plasma membrane"/>
    <property type="evidence" value="ECO:0007669"/>
    <property type="project" value="InterPro"/>
</dbReference>
<dbReference type="Pfam" id="PF09604">
    <property type="entry name" value="Potass_KdpF"/>
    <property type="match status" value="1"/>
</dbReference>
<dbReference type="AlphaFoldDB" id="A0A2G4F0S2"/>
<evidence type="ECO:0000256" key="1">
    <source>
        <dbReference type="SAM" id="Phobius"/>
    </source>
</evidence>
<dbReference type="OrthoDB" id="427758at2"/>
<evidence type="ECO:0000313" key="2">
    <source>
        <dbReference type="EMBL" id="PHX55338.1"/>
    </source>
</evidence>
<dbReference type="NCBIfam" id="TIGR02115">
    <property type="entry name" value="potass_kdpF"/>
    <property type="match status" value="1"/>
</dbReference>
<proteinExistence type="predicted"/>
<feature type="transmembrane region" description="Helical" evidence="1">
    <location>
        <begin position="65"/>
        <end position="84"/>
    </location>
</feature>
<evidence type="ECO:0000313" key="3">
    <source>
        <dbReference type="Proteomes" id="UP000226442"/>
    </source>
</evidence>
<keyword evidence="1" id="KW-1133">Transmembrane helix</keyword>
<keyword evidence="1" id="KW-0812">Transmembrane</keyword>
<dbReference type="GO" id="GO:0008556">
    <property type="term" value="F:P-type potassium transmembrane transporter activity"/>
    <property type="evidence" value="ECO:0007669"/>
    <property type="project" value="InterPro"/>
</dbReference>
<keyword evidence="1" id="KW-0472">Membrane</keyword>
<dbReference type="InterPro" id="IPR011726">
    <property type="entry name" value="KdpF"/>
</dbReference>
<feature type="transmembrane region" description="Helical" evidence="1">
    <location>
        <begin position="33"/>
        <end position="53"/>
    </location>
</feature>
<dbReference type="Proteomes" id="UP000226442">
    <property type="component" value="Unassembled WGS sequence"/>
</dbReference>
<comment type="caution">
    <text evidence="2">The sequence shown here is derived from an EMBL/GenBank/DDBJ whole genome shotgun (WGS) entry which is preliminary data.</text>
</comment>
<sequence length="89" mass="10227">MKRNDLLNDILPRDFQETIELAQMLWKRHPIPVQLFLVMCFNLIIAPAVYAAADENLTKKAAWGLSLLGLVIIALAIYLFVVIFQPERF</sequence>
<dbReference type="RefSeq" id="WP_096828714.1">
    <property type="nucleotide sequence ID" value="NZ_NXIB02000056.1"/>
</dbReference>
<reference evidence="2" key="1">
    <citation type="submission" date="2017-10" db="EMBL/GenBank/DDBJ databases">
        <title>Draft genome sequence of the planktic cyanobacteria Tychonema bourrellyi isolated from alpine lentic freshwater.</title>
        <authorList>
            <person name="Tett A."/>
            <person name="Armanini F."/>
            <person name="Asnicar F."/>
            <person name="Boscaini A."/>
            <person name="Pasolli E."/>
            <person name="Zolfo M."/>
            <person name="Donati C."/>
            <person name="Salmaso N."/>
            <person name="Segata N."/>
        </authorList>
    </citation>
    <scope>NUCLEOTIDE SEQUENCE</scope>
    <source>
        <strain evidence="2">FEM_GT703</strain>
    </source>
</reference>
<accession>A0A2G4F0S2</accession>
<dbReference type="EMBL" id="NXIB02000056">
    <property type="protein sequence ID" value="PHX55338.1"/>
    <property type="molecule type" value="Genomic_DNA"/>
</dbReference>
<protein>
    <submittedName>
        <fullName evidence="2">K(+)-transporting ATPase subunit F</fullName>
    </submittedName>
</protein>
<gene>
    <name evidence="2" type="primary">kdpF</name>
    <name evidence="2" type="ORF">CP500_011375</name>
</gene>
<name>A0A2G4F0S2_9CYAN</name>
<organism evidence="2 3">
    <name type="scientific">Tychonema bourrellyi FEM_GT703</name>
    <dbReference type="NCBI Taxonomy" id="2040638"/>
    <lineage>
        <taxon>Bacteria</taxon>
        <taxon>Bacillati</taxon>
        <taxon>Cyanobacteriota</taxon>
        <taxon>Cyanophyceae</taxon>
        <taxon>Oscillatoriophycideae</taxon>
        <taxon>Oscillatoriales</taxon>
        <taxon>Microcoleaceae</taxon>
        <taxon>Tychonema</taxon>
    </lineage>
</organism>
<keyword evidence="3" id="KW-1185">Reference proteome</keyword>